<dbReference type="GO" id="GO:0030001">
    <property type="term" value="P:metal ion transport"/>
    <property type="evidence" value="ECO:0007669"/>
    <property type="project" value="UniProtKB-ARBA"/>
</dbReference>
<keyword evidence="3" id="KW-0813">Transport</keyword>
<comment type="subcellular location">
    <subcellularLocation>
        <location evidence="1">Cell membrane</location>
        <topology evidence="1">Multi-pass membrane protein</topology>
    </subcellularLocation>
</comment>
<name>A0A653AD09_UNCDX</name>
<dbReference type="PANTHER" id="PTHR32024">
    <property type="entry name" value="TRK SYSTEM POTASSIUM UPTAKE PROTEIN TRKG-RELATED"/>
    <property type="match status" value="1"/>
</dbReference>
<dbReference type="Pfam" id="PF02386">
    <property type="entry name" value="TrkH"/>
    <property type="match status" value="1"/>
</dbReference>
<feature type="transmembrane region" description="Helical" evidence="9">
    <location>
        <begin position="274"/>
        <end position="298"/>
    </location>
</feature>
<evidence type="ECO:0000256" key="5">
    <source>
        <dbReference type="ARBA" id="ARBA00022692"/>
    </source>
</evidence>
<evidence type="ECO:0000313" key="10">
    <source>
        <dbReference type="EMBL" id="VBB45533.1"/>
    </source>
</evidence>
<evidence type="ECO:0000256" key="8">
    <source>
        <dbReference type="ARBA" id="ARBA00023136"/>
    </source>
</evidence>
<evidence type="ECO:0000256" key="9">
    <source>
        <dbReference type="SAM" id="Phobius"/>
    </source>
</evidence>
<keyword evidence="7" id="KW-0406">Ion transport</keyword>
<evidence type="ECO:0000256" key="6">
    <source>
        <dbReference type="ARBA" id="ARBA00022989"/>
    </source>
</evidence>
<feature type="transmembrane region" description="Helical" evidence="9">
    <location>
        <begin position="332"/>
        <end position="354"/>
    </location>
</feature>
<feature type="transmembrane region" description="Helical" evidence="9">
    <location>
        <begin position="186"/>
        <end position="205"/>
    </location>
</feature>
<evidence type="ECO:0000256" key="2">
    <source>
        <dbReference type="ARBA" id="ARBA00009137"/>
    </source>
</evidence>
<gene>
    <name evidence="10" type="ORF">TRIP_B350484</name>
</gene>
<accession>A0A653AD09</accession>
<keyword evidence="4" id="KW-1003">Cell membrane</keyword>
<dbReference type="GO" id="GO:0008324">
    <property type="term" value="F:monoatomic cation transmembrane transporter activity"/>
    <property type="evidence" value="ECO:0007669"/>
    <property type="project" value="InterPro"/>
</dbReference>
<keyword evidence="8 9" id="KW-0472">Membrane</keyword>
<feature type="transmembrane region" description="Helical" evidence="9">
    <location>
        <begin position="48"/>
        <end position="68"/>
    </location>
</feature>
<dbReference type="EMBL" id="UPXX01000029">
    <property type="protein sequence ID" value="VBB45533.1"/>
    <property type="molecule type" value="Genomic_DNA"/>
</dbReference>
<sequence>MRERAYLRQRYAAIFSAVGLIFLIAAGVMVLPLSMLPACPEETGHAPAFLFPAGCLALLGVFLARICRVSSLSDLSVEEGGVIVLIGWIVVMLFSAWPFVSILKLPFSRALFESVSGWTTTGLSVVDVVQAGPLILFWRSLTQFAGGAGLAVIMMSAIVGPTGVGISSAEGRGEQLAPQIRQSARLVMIIYSSYAASGILAYWLAGMSPFDAVNHAFAAVSTGGFSTRAASIGHWNSAAVEWVSLPLMLLGNLSFVSAWLLWRGKFRMVGRSGEIHLLALLLPSSAAALFMFTCRAIYPNLDESIRVAVFQTFSAMTTTGFSTVGYGNWNGFGMLLLILLMLIGGGTCSTAGGIKQFRVYLFLKLLLWELQRHLLPRTAVLERPVWEGDERVFVDDGMVRQAAVFIFLYLSTWLLGVLLLCACGYTLSDSLFEFASAVGTVGLSVGITSPRMADAALWAEIFGMFLGRLEFIVVIVSLLKLYRDMKSAVARTAKREPITLLDK</sequence>
<evidence type="ECO:0000256" key="3">
    <source>
        <dbReference type="ARBA" id="ARBA00022448"/>
    </source>
</evidence>
<dbReference type="PANTHER" id="PTHR32024:SF2">
    <property type="entry name" value="TRK SYSTEM POTASSIUM UPTAKE PROTEIN TRKG-RELATED"/>
    <property type="match status" value="1"/>
</dbReference>
<dbReference type="GO" id="GO:0005886">
    <property type="term" value="C:plasma membrane"/>
    <property type="evidence" value="ECO:0007669"/>
    <property type="project" value="UniProtKB-SubCell"/>
</dbReference>
<reference evidence="10" key="1">
    <citation type="submission" date="2018-07" db="EMBL/GenBank/DDBJ databases">
        <authorList>
            <consortium name="Genoscope - CEA"/>
            <person name="William W."/>
        </authorList>
    </citation>
    <scope>NUCLEOTIDE SEQUENCE</scope>
    <source>
        <strain evidence="10">IK1</strain>
    </source>
</reference>
<feature type="transmembrane region" description="Helical" evidence="9">
    <location>
        <begin position="144"/>
        <end position="166"/>
    </location>
</feature>
<feature type="transmembrane region" description="Helical" evidence="9">
    <location>
        <begin position="12"/>
        <end position="36"/>
    </location>
</feature>
<evidence type="ECO:0000256" key="7">
    <source>
        <dbReference type="ARBA" id="ARBA00023065"/>
    </source>
</evidence>
<feature type="transmembrane region" description="Helical" evidence="9">
    <location>
        <begin position="406"/>
        <end position="427"/>
    </location>
</feature>
<evidence type="ECO:0000256" key="4">
    <source>
        <dbReference type="ARBA" id="ARBA00022475"/>
    </source>
</evidence>
<evidence type="ECO:0000256" key="1">
    <source>
        <dbReference type="ARBA" id="ARBA00004651"/>
    </source>
</evidence>
<dbReference type="AlphaFoldDB" id="A0A653AD09"/>
<protein>
    <submittedName>
        <fullName evidence="10">Cation transporter</fullName>
    </submittedName>
</protein>
<keyword evidence="6 9" id="KW-1133">Transmembrane helix</keyword>
<keyword evidence="5 9" id="KW-0812">Transmembrane</keyword>
<dbReference type="InterPro" id="IPR003445">
    <property type="entry name" value="Cat_transpt"/>
</dbReference>
<feature type="transmembrane region" description="Helical" evidence="9">
    <location>
        <begin position="461"/>
        <end position="482"/>
    </location>
</feature>
<comment type="similarity">
    <text evidence="2">Belongs to the TrkH potassium transport family.</text>
</comment>
<feature type="transmembrane region" description="Helical" evidence="9">
    <location>
        <begin position="242"/>
        <end position="262"/>
    </location>
</feature>
<organism evidence="10">
    <name type="scientific">Uncultured Desulfatiglans sp</name>
    <dbReference type="NCBI Taxonomy" id="1748965"/>
    <lineage>
        <taxon>Bacteria</taxon>
        <taxon>Pseudomonadati</taxon>
        <taxon>Thermodesulfobacteriota</taxon>
        <taxon>Desulfobacteria</taxon>
        <taxon>Desulfatiglandales</taxon>
        <taxon>Desulfatiglandaceae</taxon>
        <taxon>Desulfatiglans</taxon>
        <taxon>environmental samples</taxon>
    </lineage>
</organism>
<proteinExistence type="inferred from homology"/>
<feature type="transmembrane region" description="Helical" evidence="9">
    <location>
        <begin position="80"/>
        <end position="100"/>
    </location>
</feature>